<evidence type="ECO:0000256" key="3">
    <source>
        <dbReference type="ARBA" id="ARBA00007931"/>
    </source>
</evidence>
<dbReference type="InterPro" id="IPR008915">
    <property type="entry name" value="Peptidase_M50"/>
</dbReference>
<evidence type="ECO:0000256" key="7">
    <source>
        <dbReference type="SAM" id="Phobius"/>
    </source>
</evidence>
<evidence type="ECO:0000256" key="1">
    <source>
        <dbReference type="ARBA" id="ARBA00001947"/>
    </source>
</evidence>
<evidence type="ECO:0000313" key="9">
    <source>
        <dbReference type="EMBL" id="AGX41355.1"/>
    </source>
</evidence>
<keyword evidence="4 7" id="KW-0812">Transmembrane</keyword>
<reference evidence="9 10" key="1">
    <citation type="journal article" date="2013" name="Genome Announc.">
        <title>Complete Genome Sequence of the Solvent Producer Clostridium saccharobutylicum NCP262 (DSM 13864).</title>
        <authorList>
            <person name="Poehlein A."/>
            <person name="Hartwich K."/>
            <person name="Krabben P."/>
            <person name="Ehrenreich A."/>
            <person name="Liebl W."/>
            <person name="Durre P."/>
            <person name="Gottschalk G."/>
            <person name="Daniel R."/>
        </authorList>
    </citation>
    <scope>NUCLEOTIDE SEQUENCE [LARGE SCALE GENOMIC DNA]</scope>
    <source>
        <strain evidence="9">DSM 13864</strain>
    </source>
</reference>
<dbReference type="OrthoDB" id="9800627at2"/>
<evidence type="ECO:0000259" key="8">
    <source>
        <dbReference type="Pfam" id="PF02163"/>
    </source>
</evidence>
<dbReference type="KEGG" id="csb:CLSA_c03030"/>
<protein>
    <recommendedName>
        <fullName evidence="8">Peptidase M50 domain-containing protein</fullName>
    </recommendedName>
</protein>
<feature type="transmembrane region" description="Helical" evidence="7">
    <location>
        <begin position="126"/>
        <end position="145"/>
    </location>
</feature>
<dbReference type="EMBL" id="CP006721">
    <property type="protein sequence ID" value="AGX41355.1"/>
    <property type="molecule type" value="Genomic_DNA"/>
</dbReference>
<dbReference type="GO" id="GO:0016020">
    <property type="term" value="C:membrane"/>
    <property type="evidence" value="ECO:0007669"/>
    <property type="project" value="InterPro"/>
</dbReference>
<comment type="subcellular location">
    <subcellularLocation>
        <location evidence="2">Endomembrane system</location>
        <topology evidence="2">Multi-pass membrane protein</topology>
    </subcellularLocation>
</comment>
<evidence type="ECO:0000313" key="10">
    <source>
        <dbReference type="Proteomes" id="UP000017118"/>
    </source>
</evidence>
<dbReference type="GeneID" id="55472871"/>
<dbReference type="GO" id="GO:0031293">
    <property type="term" value="P:membrane protein intracellular domain proteolysis"/>
    <property type="evidence" value="ECO:0007669"/>
    <property type="project" value="TreeGrafter"/>
</dbReference>
<dbReference type="Pfam" id="PF02163">
    <property type="entry name" value="Peptidase_M50"/>
    <property type="match status" value="1"/>
</dbReference>
<dbReference type="PANTHER" id="PTHR13325:SF3">
    <property type="entry name" value="MEMBRANE-BOUND TRANSCRIPTION FACTOR SITE-2 PROTEASE"/>
    <property type="match status" value="1"/>
</dbReference>
<dbReference type="HOGENOM" id="CLU_713509_0_0_9"/>
<dbReference type="AlphaFoldDB" id="U5ML72"/>
<evidence type="ECO:0000256" key="4">
    <source>
        <dbReference type="ARBA" id="ARBA00022692"/>
    </source>
</evidence>
<dbReference type="Proteomes" id="UP000017118">
    <property type="component" value="Chromosome"/>
</dbReference>
<keyword evidence="6 7" id="KW-0472">Membrane</keyword>
<sequence length="396" mass="45522">MQIKHLQIEQENEKSPIGQIYLIRNTVNNRYVRLGKNETYYLLSVLGESGFAVELNLSDVKEMPEEFKTKIRAKFEEWGFLNDKIKDVKRAPVESIRKIHIVKFNIEKVLKVIYPIYSTFFSKGGFAVWISALLGVVGYYIYAISTFDPSSSVDVPILHFTVGNIILIALTIFASIILHEFAHAVTCIKYGGKVTNMGIVLYYCIPCFYCDVSGVYSIKDRKKRAIVGAAGILTNLFIGNIMLLIAIILSNFNIVSILLYYIAIGIIFISIYNLIPFVKLDGYWILSALCKVDNLMDKSVILAYTTFFSRKNLNKINMKVGKRRILSLYGIIVLFFNEVFWIYTFYNIKNMFHLNGYLAKGIFVTAAIVILADFVKTIHYYYMVIKNDYRRILMMM</sequence>
<feature type="transmembrane region" description="Helical" evidence="7">
    <location>
        <begin position="254"/>
        <end position="275"/>
    </location>
</feature>
<feature type="transmembrane region" description="Helical" evidence="7">
    <location>
        <begin position="325"/>
        <end position="346"/>
    </location>
</feature>
<dbReference type="GO" id="GO:0005737">
    <property type="term" value="C:cytoplasm"/>
    <property type="evidence" value="ECO:0007669"/>
    <property type="project" value="TreeGrafter"/>
</dbReference>
<comment type="similarity">
    <text evidence="3">Belongs to the peptidase M50B family.</text>
</comment>
<dbReference type="PANTHER" id="PTHR13325">
    <property type="entry name" value="PROTEASE M50 MEMBRANE-BOUND TRANSCRIPTION FACTOR SITE 2 PROTEASE"/>
    <property type="match status" value="1"/>
</dbReference>
<dbReference type="PATRIC" id="fig|1345695.10.peg.4435"/>
<keyword evidence="10" id="KW-1185">Reference proteome</keyword>
<dbReference type="InterPro" id="IPR001193">
    <property type="entry name" value="MBTPS2"/>
</dbReference>
<gene>
    <name evidence="9" type="ORF">CLSA_c03030</name>
</gene>
<dbReference type="GO" id="GO:0012505">
    <property type="term" value="C:endomembrane system"/>
    <property type="evidence" value="ECO:0007669"/>
    <property type="project" value="UniProtKB-SubCell"/>
</dbReference>
<feature type="domain" description="Peptidase M50" evidence="8">
    <location>
        <begin position="169"/>
        <end position="253"/>
    </location>
</feature>
<organism evidence="9 10">
    <name type="scientific">Clostridium saccharobutylicum DSM 13864</name>
    <dbReference type="NCBI Taxonomy" id="1345695"/>
    <lineage>
        <taxon>Bacteria</taxon>
        <taxon>Bacillati</taxon>
        <taxon>Bacillota</taxon>
        <taxon>Clostridia</taxon>
        <taxon>Eubacteriales</taxon>
        <taxon>Clostridiaceae</taxon>
        <taxon>Clostridium</taxon>
    </lineage>
</organism>
<dbReference type="RefSeq" id="WP_022743644.1">
    <property type="nucleotide sequence ID" value="NC_022571.1"/>
</dbReference>
<evidence type="ECO:0000256" key="2">
    <source>
        <dbReference type="ARBA" id="ARBA00004127"/>
    </source>
</evidence>
<feature type="transmembrane region" description="Helical" evidence="7">
    <location>
        <begin position="358"/>
        <end position="382"/>
    </location>
</feature>
<dbReference type="eggNOG" id="COG1994">
    <property type="taxonomic scope" value="Bacteria"/>
</dbReference>
<evidence type="ECO:0000256" key="6">
    <source>
        <dbReference type="ARBA" id="ARBA00023136"/>
    </source>
</evidence>
<accession>U5ML72</accession>
<proteinExistence type="inferred from homology"/>
<keyword evidence="5 7" id="KW-1133">Transmembrane helix</keyword>
<feature type="transmembrane region" description="Helical" evidence="7">
    <location>
        <begin position="157"/>
        <end position="179"/>
    </location>
</feature>
<comment type="cofactor">
    <cofactor evidence="1">
        <name>Zn(2+)</name>
        <dbReference type="ChEBI" id="CHEBI:29105"/>
    </cofactor>
</comment>
<evidence type="ECO:0000256" key="5">
    <source>
        <dbReference type="ARBA" id="ARBA00022989"/>
    </source>
</evidence>
<dbReference type="GO" id="GO:0004222">
    <property type="term" value="F:metalloendopeptidase activity"/>
    <property type="evidence" value="ECO:0007669"/>
    <property type="project" value="InterPro"/>
</dbReference>
<name>U5ML72_CLOSA</name>
<feature type="transmembrane region" description="Helical" evidence="7">
    <location>
        <begin position="225"/>
        <end position="248"/>
    </location>
</feature>